<dbReference type="Gene3D" id="3.40.630.10">
    <property type="entry name" value="Zn peptidases"/>
    <property type="match status" value="1"/>
</dbReference>
<dbReference type="OrthoDB" id="9792335at2"/>
<proteinExistence type="predicted"/>
<dbReference type="InterPro" id="IPR002933">
    <property type="entry name" value="Peptidase_M20"/>
</dbReference>
<dbReference type="STRING" id="84521.SAMN04487994_10539"/>
<evidence type="ECO:0000259" key="4">
    <source>
        <dbReference type="Pfam" id="PF07687"/>
    </source>
</evidence>
<dbReference type="RefSeq" id="WP_102227791.1">
    <property type="nucleotide sequence ID" value="NZ_PNFY01000018.1"/>
</dbReference>
<accession>A0A2N6SMX1</accession>
<dbReference type="Pfam" id="PF01546">
    <property type="entry name" value="Peptidase_M20"/>
    <property type="match status" value="1"/>
</dbReference>
<evidence type="ECO:0000256" key="1">
    <source>
        <dbReference type="ARBA" id="ARBA00022723"/>
    </source>
</evidence>
<dbReference type="InterPro" id="IPR050072">
    <property type="entry name" value="Peptidase_M20A"/>
</dbReference>
<comment type="caution">
    <text evidence="5">The sequence shown here is derived from an EMBL/GenBank/DDBJ whole genome shotgun (WGS) entry which is preliminary data.</text>
</comment>
<organism evidence="5 6">
    <name type="scientific">Dolosicoccus paucivorans</name>
    <dbReference type="NCBI Taxonomy" id="84521"/>
    <lineage>
        <taxon>Bacteria</taxon>
        <taxon>Bacillati</taxon>
        <taxon>Bacillota</taxon>
        <taxon>Bacilli</taxon>
        <taxon>Lactobacillales</taxon>
        <taxon>Aerococcaceae</taxon>
        <taxon>Dolosicoccus</taxon>
    </lineage>
</organism>
<evidence type="ECO:0000313" key="6">
    <source>
        <dbReference type="Proteomes" id="UP000235682"/>
    </source>
</evidence>
<dbReference type="InterPro" id="IPR036264">
    <property type="entry name" value="Bact_exopeptidase_dim_dom"/>
</dbReference>
<feature type="active site" evidence="3">
    <location>
        <position position="88"/>
    </location>
</feature>
<dbReference type="Pfam" id="PF07687">
    <property type="entry name" value="M20_dimer"/>
    <property type="match status" value="1"/>
</dbReference>
<gene>
    <name evidence="5" type="ORF">CJ205_04395</name>
</gene>
<feature type="active site" description="Proton acceptor" evidence="3">
    <location>
        <position position="148"/>
    </location>
</feature>
<dbReference type="InterPro" id="IPR017150">
    <property type="entry name" value="Pept_M20_glutamate_carboxypep"/>
</dbReference>
<evidence type="ECO:0000256" key="2">
    <source>
        <dbReference type="ARBA" id="ARBA00022801"/>
    </source>
</evidence>
<keyword evidence="6" id="KW-1185">Reference proteome</keyword>
<keyword evidence="1" id="KW-0479">Metal-binding</keyword>
<evidence type="ECO:0000256" key="3">
    <source>
        <dbReference type="PIRSR" id="PIRSR037238-1"/>
    </source>
</evidence>
<dbReference type="Gene3D" id="3.30.70.360">
    <property type="match status" value="1"/>
</dbReference>
<dbReference type="SUPFAM" id="SSF55031">
    <property type="entry name" value="Bacterial exopeptidase dimerisation domain"/>
    <property type="match status" value="1"/>
</dbReference>
<dbReference type="GO" id="GO:0016787">
    <property type="term" value="F:hydrolase activity"/>
    <property type="evidence" value="ECO:0007669"/>
    <property type="project" value="UniProtKB-KW"/>
</dbReference>
<keyword evidence="2" id="KW-0378">Hydrolase</keyword>
<name>A0A2N6SMX1_9LACT</name>
<dbReference type="GO" id="GO:0046872">
    <property type="term" value="F:metal ion binding"/>
    <property type="evidence" value="ECO:0007669"/>
    <property type="project" value="UniProtKB-KW"/>
</dbReference>
<feature type="domain" description="Peptidase M20 dimerisation" evidence="4">
    <location>
        <begin position="185"/>
        <end position="287"/>
    </location>
</feature>
<dbReference type="EMBL" id="PNHE01000014">
    <property type="protein sequence ID" value="PMC58435.1"/>
    <property type="molecule type" value="Genomic_DNA"/>
</dbReference>
<dbReference type="PIRSF" id="PIRSF037238">
    <property type="entry name" value="Carboxypeptidase_G2"/>
    <property type="match status" value="1"/>
</dbReference>
<protein>
    <submittedName>
        <fullName evidence="5">Peptidase</fullName>
    </submittedName>
</protein>
<evidence type="ECO:0000313" key="5">
    <source>
        <dbReference type="EMBL" id="PMC58435.1"/>
    </source>
</evidence>
<dbReference type="PANTHER" id="PTHR43808:SF9">
    <property type="entry name" value="BLL0789 PROTEIN"/>
    <property type="match status" value="1"/>
</dbReference>
<reference evidence="5 6" key="1">
    <citation type="submission" date="2017-09" db="EMBL/GenBank/DDBJ databases">
        <title>Bacterial strain isolated from the female urinary microbiota.</title>
        <authorList>
            <person name="Thomas-White K."/>
            <person name="Kumar N."/>
            <person name="Forster S."/>
            <person name="Putonti C."/>
            <person name="Lawley T."/>
            <person name="Wolfe A.J."/>
        </authorList>
    </citation>
    <scope>NUCLEOTIDE SEQUENCE [LARGE SCALE GENOMIC DNA]</scope>
    <source>
        <strain evidence="5 6">UMB0852</strain>
    </source>
</reference>
<dbReference type="PANTHER" id="PTHR43808">
    <property type="entry name" value="ACETYLORNITHINE DEACETYLASE"/>
    <property type="match status" value="1"/>
</dbReference>
<sequence>MNKLEQIKSYIKQHADDILALLEQIVNIESGPDHPLNVREIYKVLSPLLEDIGCDIRTVSMESGADVLIADWGNGSTKPPIIFGGHVDTVFYEGTVTKHPFKIEEDKAYGPGVLDMKSGIVMAIYVLKALQYIGYQEHPIRLVIVGDEETAHRFTTADKVMMEEFEGAEFMLNFESGSEENRFYISRKGAAILKVTIEGISAHSGAGARTGRSAILEAAHKVVELEALNDLDRGKMINVGVIQGGTSANTISGDCEFLVTYRFPTQNIKEEIEADLKKVLDYQYVEGTKTTYEMQGMLDAFETLDGVHGIFNHFQQVAKEMEYGTLKAVEGEGGSDAAYASKVNVPAICSVGGPGKHAHTLEEYISIPAFFERLIFVAQAVNEYK</sequence>
<dbReference type="InterPro" id="IPR011650">
    <property type="entry name" value="Peptidase_M20_dimer"/>
</dbReference>
<dbReference type="SUPFAM" id="SSF53187">
    <property type="entry name" value="Zn-dependent exopeptidases"/>
    <property type="match status" value="1"/>
</dbReference>
<dbReference type="Proteomes" id="UP000235682">
    <property type="component" value="Unassembled WGS sequence"/>
</dbReference>
<dbReference type="AlphaFoldDB" id="A0A2N6SMX1"/>